<evidence type="ECO:0000313" key="2">
    <source>
        <dbReference type="Proteomes" id="UP001595839"/>
    </source>
</evidence>
<proteinExistence type="predicted"/>
<dbReference type="EMBL" id="JBHSFK010000002">
    <property type="protein sequence ID" value="MFC4498589.1"/>
    <property type="molecule type" value="Genomic_DNA"/>
</dbReference>
<gene>
    <name evidence="1" type="ORF">ACFPIH_03455</name>
</gene>
<accession>A0ABV9AFU1</accession>
<protein>
    <submittedName>
        <fullName evidence="1">Uncharacterized protein</fullName>
    </submittedName>
</protein>
<reference evidence="2" key="1">
    <citation type="journal article" date="2019" name="Int. J. Syst. Evol. Microbiol.">
        <title>The Global Catalogue of Microorganisms (GCM) 10K type strain sequencing project: providing services to taxonomists for standard genome sequencing and annotation.</title>
        <authorList>
            <consortium name="The Broad Institute Genomics Platform"/>
            <consortium name="The Broad Institute Genome Sequencing Center for Infectious Disease"/>
            <person name="Wu L."/>
            <person name="Ma J."/>
        </authorList>
    </citation>
    <scope>NUCLEOTIDE SEQUENCE [LARGE SCALE GENOMIC DNA]</scope>
    <source>
        <strain evidence="2">CGMCC 4.7177</strain>
    </source>
</reference>
<name>A0ABV9AFU1_9ACTN</name>
<dbReference type="RefSeq" id="WP_381168020.1">
    <property type="nucleotide sequence ID" value="NZ_JBHSFK010000002.1"/>
</dbReference>
<sequence length="130" mass="14354">MADMERKPHGRMGYATCLPDPRWDDNDFVQNMGHALAGLVPMKLSELSGKGEAELQALAQEAAKTITEKGDVFQYQADQRKRGWKPSGVLSALATAYAVLALNQPGEGVTFFAFHACFWEHEGCPKNLDR</sequence>
<keyword evidence="2" id="KW-1185">Reference proteome</keyword>
<evidence type="ECO:0000313" key="1">
    <source>
        <dbReference type="EMBL" id="MFC4498589.1"/>
    </source>
</evidence>
<organism evidence="1 2">
    <name type="scientific">Streptomyces vulcanius</name>
    <dbReference type="NCBI Taxonomy" id="1441876"/>
    <lineage>
        <taxon>Bacteria</taxon>
        <taxon>Bacillati</taxon>
        <taxon>Actinomycetota</taxon>
        <taxon>Actinomycetes</taxon>
        <taxon>Kitasatosporales</taxon>
        <taxon>Streptomycetaceae</taxon>
        <taxon>Streptomyces</taxon>
    </lineage>
</organism>
<dbReference type="Proteomes" id="UP001595839">
    <property type="component" value="Unassembled WGS sequence"/>
</dbReference>
<comment type="caution">
    <text evidence="1">The sequence shown here is derived from an EMBL/GenBank/DDBJ whole genome shotgun (WGS) entry which is preliminary data.</text>
</comment>